<feature type="non-terminal residue" evidence="1">
    <location>
        <position position="52"/>
    </location>
</feature>
<proteinExistence type="predicted"/>
<reference evidence="1 2" key="1">
    <citation type="submission" date="2024-04" db="EMBL/GenBank/DDBJ databases">
        <authorList>
            <consortium name="Genoscope - CEA"/>
            <person name="William W."/>
        </authorList>
    </citation>
    <scope>NUCLEOTIDE SEQUENCE [LARGE SCALE GENOMIC DNA]</scope>
</reference>
<gene>
    <name evidence="1" type="ORF">GSLYS_00012728001</name>
</gene>
<sequence>CEECGVSNFGECFIHGGKMTIAQDNSPPPKAYLSLPKVLALKRAKEVDICSL</sequence>
<keyword evidence="2" id="KW-1185">Reference proteome</keyword>
<dbReference type="EMBL" id="CAXITT010000318">
    <property type="protein sequence ID" value="CAL1538907.1"/>
    <property type="molecule type" value="Genomic_DNA"/>
</dbReference>
<dbReference type="AlphaFoldDB" id="A0AAV2HZ21"/>
<evidence type="ECO:0000313" key="1">
    <source>
        <dbReference type="EMBL" id="CAL1538907.1"/>
    </source>
</evidence>
<dbReference type="Proteomes" id="UP001497497">
    <property type="component" value="Unassembled WGS sequence"/>
</dbReference>
<name>A0AAV2HZ21_LYMST</name>
<organism evidence="1 2">
    <name type="scientific">Lymnaea stagnalis</name>
    <name type="common">Great pond snail</name>
    <name type="synonym">Helix stagnalis</name>
    <dbReference type="NCBI Taxonomy" id="6523"/>
    <lineage>
        <taxon>Eukaryota</taxon>
        <taxon>Metazoa</taxon>
        <taxon>Spiralia</taxon>
        <taxon>Lophotrochozoa</taxon>
        <taxon>Mollusca</taxon>
        <taxon>Gastropoda</taxon>
        <taxon>Heterobranchia</taxon>
        <taxon>Euthyneura</taxon>
        <taxon>Panpulmonata</taxon>
        <taxon>Hygrophila</taxon>
        <taxon>Lymnaeoidea</taxon>
        <taxon>Lymnaeidae</taxon>
        <taxon>Lymnaea</taxon>
    </lineage>
</organism>
<accession>A0AAV2HZ21</accession>
<protein>
    <submittedName>
        <fullName evidence="1">Uncharacterized protein</fullName>
    </submittedName>
</protein>
<comment type="caution">
    <text evidence="1">The sequence shown here is derived from an EMBL/GenBank/DDBJ whole genome shotgun (WGS) entry which is preliminary data.</text>
</comment>
<evidence type="ECO:0000313" key="2">
    <source>
        <dbReference type="Proteomes" id="UP001497497"/>
    </source>
</evidence>
<feature type="non-terminal residue" evidence="1">
    <location>
        <position position="1"/>
    </location>
</feature>